<dbReference type="InterPro" id="IPR013839">
    <property type="entry name" value="DNAligase_adenylation"/>
</dbReference>
<organism evidence="7">
    <name type="scientific">marine metagenome</name>
    <dbReference type="NCBI Taxonomy" id="408172"/>
    <lineage>
        <taxon>unclassified sequences</taxon>
        <taxon>metagenomes</taxon>
        <taxon>ecological metagenomes</taxon>
    </lineage>
</organism>
<accession>A0A382UHZ8</accession>
<dbReference type="EMBL" id="UINC01144416">
    <property type="protein sequence ID" value="SVD33906.1"/>
    <property type="molecule type" value="Genomic_DNA"/>
</dbReference>
<keyword evidence="2" id="KW-0436">Ligase</keyword>
<sequence length="293" mass="32221">AHFVAETTAQGRRYICQPKLDGSALSLEYRRGRLVRAATRGSGTRGEDVTANARRISNVAETLDWDGDCHVRGEIVMPLAIFREKYAEIAPNPRNLAAGSLRQKHADAGKGRAEDLVFLAYGAEFPAEASRHPDSPEPPTFEYDSDMISWLQSIGVEIVGNEVAGGADDASTCSAILAVIRNWTDMRESADWEIDGIVVKLDEATHLNKRELLGMSSHHPRWALAWKFPPEEATTVLMDVDWQTGRTGNVTPVSRVAPVTVSGVTVENTTLHNRGEVERLGIQLGDKVRVVRR</sequence>
<evidence type="ECO:0000256" key="5">
    <source>
        <dbReference type="ARBA" id="ARBA00034005"/>
    </source>
</evidence>
<gene>
    <name evidence="7" type="ORF">METZ01_LOCUS386760</name>
</gene>
<dbReference type="Gene3D" id="3.30.470.30">
    <property type="entry name" value="DNA ligase/mRNA capping enzyme"/>
    <property type="match status" value="1"/>
</dbReference>
<evidence type="ECO:0000259" key="6">
    <source>
        <dbReference type="SMART" id="SM00532"/>
    </source>
</evidence>
<evidence type="ECO:0000256" key="4">
    <source>
        <dbReference type="ARBA" id="ARBA00023027"/>
    </source>
</evidence>
<protein>
    <recommendedName>
        <fullName evidence="1">DNA ligase (NAD(+))</fullName>
        <ecNumber evidence="1">6.5.1.2</ecNumber>
    </recommendedName>
</protein>
<dbReference type="Pfam" id="PF03120">
    <property type="entry name" value="OB_DNA_ligase"/>
    <property type="match status" value="1"/>
</dbReference>
<dbReference type="GO" id="GO:0003911">
    <property type="term" value="F:DNA ligase (NAD+) activity"/>
    <property type="evidence" value="ECO:0007669"/>
    <property type="project" value="UniProtKB-EC"/>
</dbReference>
<dbReference type="GO" id="GO:0006281">
    <property type="term" value="P:DNA repair"/>
    <property type="evidence" value="ECO:0007669"/>
    <property type="project" value="InterPro"/>
</dbReference>
<dbReference type="SUPFAM" id="SSF56091">
    <property type="entry name" value="DNA ligase/mRNA capping enzyme, catalytic domain"/>
    <property type="match status" value="1"/>
</dbReference>
<comment type="catalytic activity">
    <reaction evidence="5">
        <text>NAD(+) + (deoxyribonucleotide)n-3'-hydroxyl + 5'-phospho-(deoxyribonucleotide)m = (deoxyribonucleotide)n+m + AMP + beta-nicotinamide D-nucleotide.</text>
        <dbReference type="EC" id="6.5.1.2"/>
    </reaction>
</comment>
<name>A0A382UHZ8_9ZZZZ</name>
<dbReference type="InterPro" id="IPR013840">
    <property type="entry name" value="DNAligase_N"/>
</dbReference>
<dbReference type="Gene3D" id="2.40.50.140">
    <property type="entry name" value="Nucleic acid-binding proteins"/>
    <property type="match status" value="1"/>
</dbReference>
<dbReference type="InterPro" id="IPR004150">
    <property type="entry name" value="NAD_DNA_ligase_OB"/>
</dbReference>
<keyword evidence="4" id="KW-0520">NAD</keyword>
<evidence type="ECO:0000256" key="2">
    <source>
        <dbReference type="ARBA" id="ARBA00022598"/>
    </source>
</evidence>
<reference evidence="7" key="1">
    <citation type="submission" date="2018-05" db="EMBL/GenBank/DDBJ databases">
        <authorList>
            <person name="Lanie J.A."/>
            <person name="Ng W.-L."/>
            <person name="Kazmierczak K.M."/>
            <person name="Andrzejewski T.M."/>
            <person name="Davidsen T.M."/>
            <person name="Wayne K.J."/>
            <person name="Tettelin H."/>
            <person name="Glass J.I."/>
            <person name="Rusch D."/>
            <person name="Podicherti R."/>
            <person name="Tsui H.-C.T."/>
            <person name="Winkler M.E."/>
        </authorList>
    </citation>
    <scope>NUCLEOTIDE SEQUENCE</scope>
</reference>
<feature type="non-terminal residue" evidence="7">
    <location>
        <position position="1"/>
    </location>
</feature>
<evidence type="ECO:0000313" key="7">
    <source>
        <dbReference type="EMBL" id="SVD33906.1"/>
    </source>
</evidence>
<dbReference type="SMART" id="SM00532">
    <property type="entry name" value="LIGANc"/>
    <property type="match status" value="1"/>
</dbReference>
<dbReference type="EC" id="6.5.1.2" evidence="1"/>
<proteinExistence type="predicted"/>
<evidence type="ECO:0000256" key="3">
    <source>
        <dbReference type="ARBA" id="ARBA00022705"/>
    </source>
</evidence>
<feature type="non-terminal residue" evidence="7">
    <location>
        <position position="293"/>
    </location>
</feature>
<dbReference type="AlphaFoldDB" id="A0A382UHZ8"/>
<dbReference type="GO" id="GO:0006260">
    <property type="term" value="P:DNA replication"/>
    <property type="evidence" value="ECO:0007669"/>
    <property type="project" value="UniProtKB-KW"/>
</dbReference>
<feature type="domain" description="NAD-dependent DNA ligase N-terminal" evidence="6">
    <location>
        <begin position="4"/>
        <end position="293"/>
    </location>
</feature>
<dbReference type="Pfam" id="PF01653">
    <property type="entry name" value="DNA_ligase_aden"/>
    <property type="match status" value="1"/>
</dbReference>
<keyword evidence="3" id="KW-0235">DNA replication</keyword>
<dbReference type="SUPFAM" id="SSF50249">
    <property type="entry name" value="Nucleic acid-binding proteins"/>
    <property type="match status" value="1"/>
</dbReference>
<dbReference type="InterPro" id="IPR012340">
    <property type="entry name" value="NA-bd_OB-fold"/>
</dbReference>
<evidence type="ECO:0000256" key="1">
    <source>
        <dbReference type="ARBA" id="ARBA00012722"/>
    </source>
</evidence>